<dbReference type="InterPro" id="IPR020019">
    <property type="entry name" value="AcTrfase_PglD-like"/>
</dbReference>
<dbReference type="RefSeq" id="WP_076760884.1">
    <property type="nucleotide sequence ID" value="NZ_JARMMH010000011.1"/>
</dbReference>
<dbReference type="AlphaFoldDB" id="A0A1R1QCR5"/>
<evidence type="ECO:0000256" key="1">
    <source>
        <dbReference type="PIRSR" id="PIRSR620019-1"/>
    </source>
</evidence>
<dbReference type="InterPro" id="IPR050179">
    <property type="entry name" value="Trans_hexapeptide_repeat"/>
</dbReference>
<reference evidence="4 5" key="1">
    <citation type="submission" date="2017-01" db="EMBL/GenBank/DDBJ databases">
        <title>Bacillus phylogenomics.</title>
        <authorList>
            <person name="Dunlap C."/>
        </authorList>
    </citation>
    <scope>NUCLEOTIDE SEQUENCE [LARGE SCALE GENOMIC DNA]</scope>
    <source>
        <strain evidence="4 5">NRRL B-41282</strain>
    </source>
</reference>
<evidence type="ECO:0000313" key="4">
    <source>
        <dbReference type="EMBL" id="OMI00863.1"/>
    </source>
</evidence>
<dbReference type="Pfam" id="PF17836">
    <property type="entry name" value="PglD_N"/>
    <property type="match status" value="1"/>
</dbReference>
<dbReference type="PANTHER" id="PTHR43300:SF7">
    <property type="entry name" value="UDP-N-ACETYLBACILLOSAMINE N-ACETYLTRANSFERASE"/>
    <property type="match status" value="1"/>
</dbReference>
<keyword evidence="5" id="KW-1185">Reference proteome</keyword>
<dbReference type="EMBL" id="MTJL01000037">
    <property type="protein sequence ID" value="OMI00863.1"/>
    <property type="molecule type" value="Genomic_DNA"/>
</dbReference>
<sequence length="211" mass="22100">MQSMVIIGAGGHGKVIRDIVEERPDTVLAGILDDRFESLHIENGVYHGPSFAADELIRLCPDVKFIIAVGRNNLRKKLFESLGLPLERYAVLVHPSAAVSRSARIERGSVVMAASVIQADACIGMHSIVNTGAIVEHDNQIGDYVHLSPGTVLTGGVTVMDGAHVGAGTVVIPGKTIGRRSVTGAGAAIIDDIPDDATAVGVPARTIKSQL</sequence>
<dbReference type="CDD" id="cd03360">
    <property type="entry name" value="LbH_AT_putative"/>
    <property type="match status" value="1"/>
</dbReference>
<protein>
    <submittedName>
        <fullName evidence="4">Acetyltransferase</fullName>
    </submittedName>
</protein>
<dbReference type="OrthoDB" id="9794407at2"/>
<dbReference type="NCBIfam" id="TIGR03570">
    <property type="entry name" value="NeuD_NnaD"/>
    <property type="match status" value="1"/>
</dbReference>
<dbReference type="Gene3D" id="3.40.50.20">
    <property type="match status" value="1"/>
</dbReference>
<dbReference type="InterPro" id="IPR041561">
    <property type="entry name" value="PglD_N"/>
</dbReference>
<name>A0A1R1QCR5_9BACI</name>
<accession>A0A1R1S099</accession>
<proteinExistence type="predicted"/>
<dbReference type="Proteomes" id="UP000187367">
    <property type="component" value="Unassembled WGS sequence"/>
</dbReference>
<accession>A0A1R1QCR5</accession>
<gene>
    <name evidence="4" type="ORF">BW143_17725</name>
</gene>
<evidence type="ECO:0000259" key="3">
    <source>
        <dbReference type="Pfam" id="PF17836"/>
    </source>
</evidence>
<feature type="domain" description="PglD N-terminal" evidence="3">
    <location>
        <begin position="5"/>
        <end position="82"/>
    </location>
</feature>
<organism evidence="4 5">
    <name type="scientific">Bacillus swezeyi</name>
    <dbReference type="NCBI Taxonomy" id="1925020"/>
    <lineage>
        <taxon>Bacteria</taxon>
        <taxon>Bacillati</taxon>
        <taxon>Bacillota</taxon>
        <taxon>Bacilli</taxon>
        <taxon>Bacillales</taxon>
        <taxon>Bacillaceae</taxon>
        <taxon>Bacillus</taxon>
    </lineage>
</organism>
<dbReference type="Gene3D" id="2.160.10.10">
    <property type="entry name" value="Hexapeptide repeat proteins"/>
    <property type="match status" value="1"/>
</dbReference>
<evidence type="ECO:0000256" key="2">
    <source>
        <dbReference type="PIRSR" id="PIRSR620019-2"/>
    </source>
</evidence>
<dbReference type="InterPro" id="IPR011004">
    <property type="entry name" value="Trimer_LpxA-like_sf"/>
</dbReference>
<feature type="binding site" evidence="2">
    <location>
        <position position="146"/>
    </location>
    <ligand>
        <name>acetyl-CoA</name>
        <dbReference type="ChEBI" id="CHEBI:57288"/>
    </ligand>
</feature>
<feature type="binding site" evidence="2">
    <location>
        <position position="70"/>
    </location>
    <ligand>
        <name>substrate</name>
    </ligand>
</feature>
<comment type="caution">
    <text evidence="4">The sequence shown here is derived from an EMBL/GenBank/DDBJ whole genome shotgun (WGS) entry which is preliminary data.</text>
</comment>
<feature type="site" description="Increases basicity of active site His" evidence="1">
    <location>
        <position position="138"/>
    </location>
</feature>
<feature type="active site" description="Proton acceptor" evidence="1">
    <location>
        <position position="137"/>
    </location>
</feature>
<evidence type="ECO:0000313" key="5">
    <source>
        <dbReference type="Proteomes" id="UP000187367"/>
    </source>
</evidence>
<dbReference type="SUPFAM" id="SSF51161">
    <property type="entry name" value="Trimeric LpxA-like enzymes"/>
    <property type="match status" value="1"/>
</dbReference>
<dbReference type="PANTHER" id="PTHR43300">
    <property type="entry name" value="ACETYLTRANSFERASE"/>
    <property type="match status" value="1"/>
</dbReference>